<sequence>MVGCGGEYGWWWWLPVEVKIVEMVINGVGGCQWSLCNACSWWRWLAIKVVDDSGSLLLCCSDSLKMSTGHWLLVEQYSERKDLHMVFIVLEKTYDKVPREVLWRCLDTRVYLWTILWRSRTCMMEPRPGNEDARYSKKGLVALVEDKMQKLRLSWFGHLKRRCSDALVRKRERLAMDGFRRGGSRSKKY</sequence>
<organism evidence="1 2">
    <name type="scientific">Solanum verrucosum</name>
    <dbReference type="NCBI Taxonomy" id="315347"/>
    <lineage>
        <taxon>Eukaryota</taxon>
        <taxon>Viridiplantae</taxon>
        <taxon>Streptophyta</taxon>
        <taxon>Embryophyta</taxon>
        <taxon>Tracheophyta</taxon>
        <taxon>Spermatophyta</taxon>
        <taxon>Magnoliopsida</taxon>
        <taxon>eudicotyledons</taxon>
        <taxon>Gunneridae</taxon>
        <taxon>Pentapetalae</taxon>
        <taxon>asterids</taxon>
        <taxon>lamiids</taxon>
        <taxon>Solanales</taxon>
        <taxon>Solanaceae</taxon>
        <taxon>Solanoideae</taxon>
        <taxon>Solaneae</taxon>
        <taxon>Solanum</taxon>
    </lineage>
</organism>
<evidence type="ECO:0000313" key="2">
    <source>
        <dbReference type="Proteomes" id="UP001234989"/>
    </source>
</evidence>
<dbReference type="AlphaFoldDB" id="A0AAF0V3N9"/>
<dbReference type="EMBL" id="CP133623">
    <property type="protein sequence ID" value="WMV58253.1"/>
    <property type="molecule type" value="Genomic_DNA"/>
</dbReference>
<evidence type="ECO:0000313" key="1">
    <source>
        <dbReference type="EMBL" id="WMV58253.1"/>
    </source>
</evidence>
<keyword evidence="2" id="KW-1185">Reference proteome</keyword>
<accession>A0AAF0V3N9</accession>
<dbReference type="Proteomes" id="UP001234989">
    <property type="component" value="Chromosome 12"/>
</dbReference>
<name>A0AAF0V3N9_SOLVR</name>
<protein>
    <submittedName>
        <fullName evidence="1">Uncharacterized protein</fullName>
    </submittedName>
</protein>
<gene>
    <name evidence="1" type="ORF">MTR67_051638</name>
</gene>
<proteinExistence type="predicted"/>
<reference evidence="1" key="1">
    <citation type="submission" date="2023-08" db="EMBL/GenBank/DDBJ databases">
        <title>A de novo genome assembly of Solanum verrucosum Schlechtendal, a Mexican diploid species geographically isolated from the other diploid A-genome species in potato relatives.</title>
        <authorList>
            <person name="Hosaka K."/>
        </authorList>
    </citation>
    <scope>NUCLEOTIDE SEQUENCE</scope>
    <source>
        <tissue evidence="1">Young leaves</tissue>
    </source>
</reference>